<evidence type="ECO:0000313" key="1">
    <source>
        <dbReference type="EMBL" id="MBU2787756.1"/>
    </source>
</evidence>
<evidence type="ECO:0000313" key="2">
    <source>
        <dbReference type="Proteomes" id="UP001197378"/>
    </source>
</evidence>
<dbReference type="EMBL" id="JAAXYO010000066">
    <property type="protein sequence ID" value="MBU2787756.1"/>
    <property type="molecule type" value="Genomic_DNA"/>
</dbReference>
<name>A0AAE2YPA7_9PROT</name>
<keyword evidence="2" id="KW-1185">Reference proteome</keyword>
<organism evidence="1 2">
    <name type="scientific">Igneacidithiobacillus copahuensis</name>
    <dbReference type="NCBI Taxonomy" id="2724909"/>
    <lineage>
        <taxon>Bacteria</taxon>
        <taxon>Pseudomonadati</taxon>
        <taxon>Pseudomonadota</taxon>
        <taxon>Acidithiobacillia</taxon>
        <taxon>Acidithiobacillales</taxon>
        <taxon>Acidithiobacillaceae</taxon>
        <taxon>Igneacidithiobacillus</taxon>
    </lineage>
</organism>
<sequence length="101" mass="11152">MALWDESQVQERILDYLDAHQMLASFTSIGGVAVRDGAHCQCRLVESGQDQNLLSCLVDFEEEIGFGAAERQRLRQQGELHVVLGSDGVVRDAWLCRGGSC</sequence>
<reference evidence="1" key="1">
    <citation type="journal article" date="2021" name="ISME J.">
        <title>Genomic evolution of the class Acidithiobacillia: deep-branching Proteobacteria living in extreme acidic conditions.</title>
        <authorList>
            <person name="Moya-Beltran A."/>
            <person name="Beard S."/>
            <person name="Rojas-Villalobos C."/>
            <person name="Issotta F."/>
            <person name="Gallardo Y."/>
            <person name="Ulloa R."/>
            <person name="Giaveno A."/>
            <person name="Degli Esposti M."/>
            <person name="Johnson D.B."/>
            <person name="Quatrini R."/>
        </authorList>
    </citation>
    <scope>NUCLEOTIDE SEQUENCE</scope>
    <source>
        <strain evidence="1">VAN18-1</strain>
    </source>
</reference>
<gene>
    <name evidence="1" type="ORF">HFQ13_06000</name>
</gene>
<proteinExistence type="predicted"/>
<dbReference type="RefSeq" id="WP_215873064.1">
    <property type="nucleotide sequence ID" value="NZ_JAAXYO010000066.1"/>
</dbReference>
<protein>
    <submittedName>
        <fullName evidence="1">Uncharacterized protein</fullName>
    </submittedName>
</protein>
<accession>A0AAE2YPA7</accession>
<dbReference type="Proteomes" id="UP001197378">
    <property type="component" value="Unassembled WGS sequence"/>
</dbReference>
<dbReference type="AlphaFoldDB" id="A0AAE2YPA7"/>
<comment type="caution">
    <text evidence="1">The sequence shown here is derived from an EMBL/GenBank/DDBJ whole genome shotgun (WGS) entry which is preliminary data.</text>
</comment>